<dbReference type="Ensembl" id="ENSCCRT00000161504.1">
    <property type="protein sequence ID" value="ENSCCRP00000157121.1"/>
    <property type="gene ID" value="ENSCCRG00000065035.1"/>
</dbReference>
<dbReference type="InterPro" id="IPR046815">
    <property type="entry name" value="P2RX7_C"/>
</dbReference>
<evidence type="ECO:0000313" key="3">
    <source>
        <dbReference type="Proteomes" id="UP001108240"/>
    </source>
</evidence>
<dbReference type="PANTHER" id="PTHR36981:SF9">
    <property type="entry name" value="NANOR-RELATED"/>
    <property type="match status" value="1"/>
</dbReference>
<dbReference type="Pfam" id="PF20478">
    <property type="entry name" value="P2RX7_C"/>
    <property type="match status" value="1"/>
</dbReference>
<keyword evidence="3" id="KW-1185">Reference proteome</keyword>
<name>A0A9J8BS37_CYPCA</name>
<evidence type="ECO:0000259" key="1">
    <source>
        <dbReference type="Pfam" id="PF20478"/>
    </source>
</evidence>
<dbReference type="Proteomes" id="UP001108240">
    <property type="component" value="Unplaced"/>
</dbReference>
<accession>A0A9J8BS37</accession>
<evidence type="ECO:0000313" key="2">
    <source>
        <dbReference type="Ensembl" id="ENSCCRP00000157121.1"/>
    </source>
</evidence>
<reference evidence="2" key="1">
    <citation type="submission" date="2025-08" db="UniProtKB">
        <authorList>
            <consortium name="Ensembl"/>
        </authorList>
    </citation>
    <scope>IDENTIFICATION</scope>
</reference>
<organism evidence="2 3">
    <name type="scientific">Cyprinus carpio carpio</name>
    <dbReference type="NCBI Taxonomy" id="630221"/>
    <lineage>
        <taxon>Eukaryota</taxon>
        <taxon>Metazoa</taxon>
        <taxon>Chordata</taxon>
        <taxon>Craniata</taxon>
        <taxon>Vertebrata</taxon>
        <taxon>Euteleostomi</taxon>
        <taxon>Actinopterygii</taxon>
        <taxon>Neopterygii</taxon>
        <taxon>Teleostei</taxon>
        <taxon>Ostariophysi</taxon>
        <taxon>Cypriniformes</taxon>
        <taxon>Cyprinidae</taxon>
        <taxon>Cyprininae</taxon>
        <taxon>Cyprinus</taxon>
    </lineage>
</organism>
<dbReference type="OMA" id="ENECICC"/>
<dbReference type="GeneTree" id="ENSGT00530000068605"/>
<dbReference type="AlphaFoldDB" id="A0A9J8BS37"/>
<reference evidence="2" key="2">
    <citation type="submission" date="2025-09" db="UniProtKB">
        <authorList>
            <consortium name="Ensembl"/>
        </authorList>
    </citation>
    <scope>IDENTIFICATION</scope>
</reference>
<protein>
    <recommendedName>
        <fullName evidence="1">P2X purinoreceptor 7 intracellular domain-containing protein</fullName>
    </recommendedName>
</protein>
<proteinExistence type="predicted"/>
<feature type="domain" description="P2X purinoreceptor 7 intracellular" evidence="1">
    <location>
        <begin position="30"/>
        <end position="171"/>
    </location>
</feature>
<dbReference type="PANTHER" id="PTHR36981">
    <property type="entry name" value="ZGC:195170"/>
    <property type="match status" value="1"/>
</dbReference>
<sequence length="175" mass="20469">MHALNVIVNMSLILPYQFEPESDPENIDEEDRVEPVQARLLKDVLQWCTCGNCDKMPTEVENICCNEIQKVCQRMMQIADPPTYMVHHPGFEANCLNPYTLQNINNIYKADYGRVRRRTEEERFHYVAYRSFVSWCWGYLGQHVRVVILSCVVRQICQHFPDPAGQYAGFRPPLD</sequence>